<comment type="caution">
    <text evidence="2">The sequence shown here is derived from an EMBL/GenBank/DDBJ whole genome shotgun (WGS) entry which is preliminary data.</text>
</comment>
<dbReference type="EMBL" id="CATOUU010000302">
    <property type="protein sequence ID" value="CAI9924005.1"/>
    <property type="molecule type" value="Genomic_DNA"/>
</dbReference>
<gene>
    <name evidence="2" type="ORF">HINF_LOCUS11650</name>
    <name evidence="3" type="ORF">HINF_LOCUS23420</name>
    <name evidence="4" type="ORF">HINF_LOCUS29018</name>
    <name evidence="5" type="ORF">HINF_LOCUS44774</name>
</gene>
<reference evidence="4 6" key="2">
    <citation type="submission" date="2024-07" db="EMBL/GenBank/DDBJ databases">
        <authorList>
            <person name="Akdeniz Z."/>
        </authorList>
    </citation>
    <scope>NUCLEOTIDE SEQUENCE [LARGE SCALE GENOMIC DNA]</scope>
</reference>
<dbReference type="SUPFAM" id="SSF54001">
    <property type="entry name" value="Cysteine proteinases"/>
    <property type="match status" value="1"/>
</dbReference>
<dbReference type="Proteomes" id="UP001642409">
    <property type="component" value="Unassembled WGS sequence"/>
</dbReference>
<evidence type="ECO:0000313" key="3">
    <source>
        <dbReference type="EMBL" id="CAI9935775.1"/>
    </source>
</evidence>
<accession>A0AA86NQ35</accession>
<dbReference type="Pfam" id="PF00112">
    <property type="entry name" value="Peptidase_C1"/>
    <property type="match status" value="1"/>
</dbReference>
<name>A0AA86NQ35_9EUKA</name>
<dbReference type="EMBL" id="CAXDID020000191">
    <property type="protein sequence ID" value="CAL6052281.1"/>
    <property type="molecule type" value="Genomic_DNA"/>
</dbReference>
<evidence type="ECO:0000313" key="2">
    <source>
        <dbReference type="EMBL" id="CAI9924005.1"/>
    </source>
</evidence>
<dbReference type="GO" id="GO:0006508">
    <property type="term" value="P:proteolysis"/>
    <property type="evidence" value="ECO:0007669"/>
    <property type="project" value="InterPro"/>
</dbReference>
<evidence type="ECO:0000313" key="4">
    <source>
        <dbReference type="EMBL" id="CAL6023205.1"/>
    </source>
</evidence>
<dbReference type="InterPro" id="IPR038765">
    <property type="entry name" value="Papain-like_cys_pep_sf"/>
</dbReference>
<dbReference type="GO" id="GO:0008234">
    <property type="term" value="F:cysteine-type peptidase activity"/>
    <property type="evidence" value="ECO:0007669"/>
    <property type="project" value="InterPro"/>
</dbReference>
<evidence type="ECO:0000313" key="6">
    <source>
        <dbReference type="Proteomes" id="UP001642409"/>
    </source>
</evidence>
<dbReference type="InterPro" id="IPR000668">
    <property type="entry name" value="Peptidase_C1A_C"/>
</dbReference>
<evidence type="ECO:0000259" key="1">
    <source>
        <dbReference type="Pfam" id="PF00112"/>
    </source>
</evidence>
<keyword evidence="6" id="KW-1185">Reference proteome</keyword>
<reference evidence="2" key="1">
    <citation type="submission" date="2023-06" db="EMBL/GenBank/DDBJ databases">
        <authorList>
            <person name="Kurt Z."/>
        </authorList>
    </citation>
    <scope>NUCLEOTIDE SEQUENCE</scope>
</reference>
<evidence type="ECO:0000313" key="5">
    <source>
        <dbReference type="EMBL" id="CAL6052281.1"/>
    </source>
</evidence>
<protein>
    <submittedName>
        <fullName evidence="2">Cathepsin B</fullName>
    </submittedName>
    <submittedName>
        <fullName evidence="4">Cathepsin_B</fullName>
    </submittedName>
</protein>
<sequence length="134" mass="15635">MPLIKFTSDKQFNYDACDNSRNNMTKEDMMKQNILTYGTLLGIFDVYYDFFYYDFGIYQHVEGSFQGKQPIIIVGWGEENGVKYWIVRGNRGTILGESGDHDPELYDTDQLGYFRILRGVNHCNIEERCTVLDV</sequence>
<dbReference type="EMBL" id="CAXDID020000093">
    <property type="protein sequence ID" value="CAL6023205.1"/>
    <property type="molecule type" value="Genomic_DNA"/>
</dbReference>
<organism evidence="2">
    <name type="scientific">Hexamita inflata</name>
    <dbReference type="NCBI Taxonomy" id="28002"/>
    <lineage>
        <taxon>Eukaryota</taxon>
        <taxon>Metamonada</taxon>
        <taxon>Diplomonadida</taxon>
        <taxon>Hexamitidae</taxon>
        <taxon>Hexamitinae</taxon>
        <taxon>Hexamita</taxon>
    </lineage>
</organism>
<dbReference type="Gene3D" id="3.90.70.10">
    <property type="entry name" value="Cysteine proteinases"/>
    <property type="match status" value="1"/>
</dbReference>
<feature type="domain" description="Peptidase C1A papain C-terminal" evidence="1">
    <location>
        <begin position="14"/>
        <end position="129"/>
    </location>
</feature>
<proteinExistence type="predicted"/>
<dbReference type="AlphaFoldDB" id="A0AA86NQ35"/>
<dbReference type="EMBL" id="CATOUU010000623">
    <property type="protein sequence ID" value="CAI9935775.1"/>
    <property type="molecule type" value="Genomic_DNA"/>
</dbReference>